<organism evidence="2 3">
    <name type="scientific">Kwoniella heveanensis BCC8398</name>
    <dbReference type="NCBI Taxonomy" id="1296120"/>
    <lineage>
        <taxon>Eukaryota</taxon>
        <taxon>Fungi</taxon>
        <taxon>Dikarya</taxon>
        <taxon>Basidiomycota</taxon>
        <taxon>Agaricomycotina</taxon>
        <taxon>Tremellomycetes</taxon>
        <taxon>Tremellales</taxon>
        <taxon>Cryptococcaceae</taxon>
        <taxon>Kwoniella</taxon>
    </lineage>
</organism>
<keyword evidence="3" id="KW-1185">Reference proteome</keyword>
<reference evidence="3" key="2">
    <citation type="submission" date="2013-12" db="EMBL/GenBank/DDBJ databases">
        <title>Evolution of pathogenesis and genome organization in the Tremellales.</title>
        <authorList>
            <person name="Cuomo C."/>
            <person name="Litvintseva A."/>
            <person name="Heitman J."/>
            <person name="Chen Y."/>
            <person name="Sun S."/>
            <person name="Springer D."/>
            <person name="Dromer F."/>
            <person name="Young S."/>
            <person name="Zeng Q."/>
            <person name="Chapman S."/>
            <person name="Gujja S."/>
            <person name="Saif S."/>
            <person name="Birren B."/>
        </authorList>
    </citation>
    <scope>NUCLEOTIDE SEQUENCE [LARGE SCALE GENOMIC DNA]</scope>
    <source>
        <strain evidence="3">BCC8398</strain>
    </source>
</reference>
<feature type="compositionally biased region" description="Polar residues" evidence="1">
    <location>
        <begin position="164"/>
        <end position="173"/>
    </location>
</feature>
<dbReference type="OrthoDB" id="2565290at2759"/>
<dbReference type="EMBL" id="KV700122">
    <property type="protein sequence ID" value="OCF37560.1"/>
    <property type="molecule type" value="Genomic_DNA"/>
</dbReference>
<reference evidence="2 3" key="1">
    <citation type="submission" date="2013-07" db="EMBL/GenBank/DDBJ databases">
        <title>The Genome Sequence of Cryptococcus heveanensis BCC8398.</title>
        <authorList>
            <consortium name="The Broad Institute Genome Sequencing Platform"/>
            <person name="Cuomo C."/>
            <person name="Litvintseva A."/>
            <person name="Chen Y."/>
            <person name="Heitman J."/>
            <person name="Sun S."/>
            <person name="Springer D."/>
            <person name="Dromer F."/>
            <person name="Young S.K."/>
            <person name="Zeng Q."/>
            <person name="Gargeya S."/>
            <person name="Fitzgerald M."/>
            <person name="Abouelleil A."/>
            <person name="Alvarado L."/>
            <person name="Berlin A.M."/>
            <person name="Chapman S.B."/>
            <person name="Dewar J."/>
            <person name="Goldberg J."/>
            <person name="Griggs A."/>
            <person name="Gujja S."/>
            <person name="Hansen M."/>
            <person name="Howarth C."/>
            <person name="Imamovic A."/>
            <person name="Larimer J."/>
            <person name="McCowan C."/>
            <person name="Murphy C."/>
            <person name="Pearson M."/>
            <person name="Priest M."/>
            <person name="Roberts A."/>
            <person name="Saif S."/>
            <person name="Shea T."/>
            <person name="Sykes S."/>
            <person name="Wortman J."/>
            <person name="Nusbaum C."/>
            <person name="Birren B."/>
        </authorList>
    </citation>
    <scope>NUCLEOTIDE SEQUENCE [LARGE SCALE GENOMIC DNA]</scope>
    <source>
        <strain evidence="2 3">BCC8398</strain>
    </source>
</reference>
<feature type="compositionally biased region" description="Low complexity" evidence="1">
    <location>
        <begin position="191"/>
        <end position="206"/>
    </location>
</feature>
<feature type="compositionally biased region" description="Polar residues" evidence="1">
    <location>
        <begin position="406"/>
        <end position="416"/>
    </location>
</feature>
<evidence type="ECO:0000256" key="1">
    <source>
        <dbReference type="SAM" id="MobiDB-lite"/>
    </source>
</evidence>
<feature type="region of interest" description="Disordered" evidence="1">
    <location>
        <begin position="322"/>
        <end position="430"/>
    </location>
</feature>
<protein>
    <submittedName>
        <fullName evidence="2">Uncharacterized protein</fullName>
    </submittedName>
</protein>
<feature type="region of interest" description="Disordered" evidence="1">
    <location>
        <begin position="480"/>
        <end position="583"/>
    </location>
</feature>
<feature type="compositionally biased region" description="Acidic residues" evidence="1">
    <location>
        <begin position="517"/>
        <end position="533"/>
    </location>
</feature>
<dbReference type="AlphaFoldDB" id="A0A1B9H2S1"/>
<feature type="compositionally biased region" description="Low complexity" evidence="1">
    <location>
        <begin position="36"/>
        <end position="45"/>
    </location>
</feature>
<feature type="compositionally biased region" description="Low complexity" evidence="1">
    <location>
        <begin position="338"/>
        <end position="347"/>
    </location>
</feature>
<dbReference type="Proteomes" id="UP000092666">
    <property type="component" value="Unassembled WGS sequence"/>
</dbReference>
<accession>A0A1B9H2S1</accession>
<gene>
    <name evidence="2" type="ORF">I316_00686</name>
</gene>
<feature type="compositionally biased region" description="Acidic residues" evidence="1">
    <location>
        <begin position="79"/>
        <end position="89"/>
    </location>
</feature>
<evidence type="ECO:0000313" key="3">
    <source>
        <dbReference type="Proteomes" id="UP000092666"/>
    </source>
</evidence>
<feature type="region of interest" description="Disordered" evidence="1">
    <location>
        <begin position="19"/>
        <end position="90"/>
    </location>
</feature>
<proteinExistence type="predicted"/>
<sequence length="583" mass="63259">MSGRSSVKPISLSLAHSFTLNRDPNLPPPGRTSHLPISSQGSPGPSSSPPPPPANDMRNHTTPRSSAEHIISDYLSISPEEEGEEEDPEFAGMEVIGATQWEREVPTFKKKSRTSTRVDVLVEETEDIAHSIEGAAQWAKDEEMFATRSPIAGPSPQPIRTPVFSLTHTSSDLPSGAYPQTPQTPHHPHKVSSPVSWSLSPLSSRSRLAKRTQSGWDKPGDNAILFDTPVARLSDDNDDDSAVNDENVPPSRIVLDERQSPLIRTGKGKRRIIDSDDEETLSRQLSVERQDKGKGRATAVLSSSMDRQVVALDHDELANMLFPLDDEPTPKHSAGPPNSSNKSNSNNRTTGEISPEAEGEAPLDTQYSDFDDFPFDEIDLDAPIPHSKTPSALASSGDGAKRTTKRSSQAPPTIDTNRVHKSSCASRPAVAGQGHVAVIDDDDISNRVAIAEAVDQYYIPLIPDLPERWQEFYLNHWRRGADGKSKSKSTFLTGTAGGKKGQGQSRVVSRNGVELVSESDEDDDDDEAYDDNDVGYGASAKKRGRAGTTTKGGRSGPAVKRGTWGRRGAWRGRGRGRGVARKR</sequence>
<feature type="compositionally biased region" description="Acidic residues" evidence="1">
    <location>
        <begin position="369"/>
        <end position="380"/>
    </location>
</feature>
<evidence type="ECO:0000313" key="2">
    <source>
        <dbReference type="EMBL" id="OCF37560.1"/>
    </source>
</evidence>
<feature type="compositionally biased region" description="Basic residues" evidence="1">
    <location>
        <begin position="568"/>
        <end position="583"/>
    </location>
</feature>
<feature type="region of interest" description="Disordered" evidence="1">
    <location>
        <begin position="148"/>
        <end position="284"/>
    </location>
</feature>
<name>A0A1B9H2S1_9TREE</name>